<dbReference type="Proteomes" id="UP000038010">
    <property type="component" value="Unassembled WGS sequence"/>
</dbReference>
<reference evidence="14 15" key="1">
    <citation type="submission" date="2015-06" db="EMBL/GenBank/DDBJ databases">
        <title>Draft genome of the ant-associated black yeast Phialophora attae CBS 131958.</title>
        <authorList>
            <person name="Moreno L.F."/>
            <person name="Stielow B.J."/>
            <person name="de Hoog S."/>
            <person name="Vicente V.A."/>
            <person name="Weiss V.A."/>
            <person name="de Vries M."/>
            <person name="Cruz L.M."/>
            <person name="Souza E.M."/>
        </authorList>
    </citation>
    <scope>NUCLEOTIDE SEQUENCE [LARGE SCALE GENOMIC DNA]</scope>
    <source>
        <strain evidence="14 15">CBS 131958</strain>
    </source>
</reference>
<keyword evidence="8 10" id="KW-0539">Nucleus</keyword>
<evidence type="ECO:0000256" key="7">
    <source>
        <dbReference type="ARBA" id="ARBA00022552"/>
    </source>
</evidence>
<feature type="region of interest" description="Disordered" evidence="11">
    <location>
        <begin position="1"/>
        <end position="105"/>
    </location>
</feature>
<dbReference type="RefSeq" id="XP_018001686.1">
    <property type="nucleotide sequence ID" value="XM_018149755.1"/>
</dbReference>
<dbReference type="GO" id="GO:0034511">
    <property type="term" value="F:U3 snoRNA binding"/>
    <property type="evidence" value="ECO:0007669"/>
    <property type="project" value="InterPro"/>
</dbReference>
<dbReference type="GO" id="GO:0019843">
    <property type="term" value="F:rRNA binding"/>
    <property type="evidence" value="ECO:0007669"/>
    <property type="project" value="TreeGrafter"/>
</dbReference>
<organism evidence="14 15">
    <name type="scientific">Cyphellophora attinorum</name>
    <dbReference type="NCBI Taxonomy" id="1664694"/>
    <lineage>
        <taxon>Eukaryota</taxon>
        <taxon>Fungi</taxon>
        <taxon>Dikarya</taxon>
        <taxon>Ascomycota</taxon>
        <taxon>Pezizomycotina</taxon>
        <taxon>Eurotiomycetes</taxon>
        <taxon>Chaetothyriomycetidae</taxon>
        <taxon>Chaetothyriales</taxon>
        <taxon>Cyphellophoraceae</taxon>
        <taxon>Cyphellophora</taxon>
    </lineage>
</organism>
<evidence type="ECO:0000256" key="9">
    <source>
        <dbReference type="ARBA" id="ARBA00023274"/>
    </source>
</evidence>
<accession>A0A0N1NZW6</accession>
<evidence type="ECO:0000259" key="12">
    <source>
        <dbReference type="Pfam" id="PF06862"/>
    </source>
</evidence>
<dbReference type="FunFam" id="3.40.50.300:FF:002356">
    <property type="entry name" value="U3 small nucleolar RNA-associated protein 25"/>
    <property type="match status" value="1"/>
</dbReference>
<evidence type="ECO:0000256" key="2">
    <source>
        <dbReference type="ARBA" id="ARBA00004604"/>
    </source>
</evidence>
<dbReference type="Gene3D" id="3.40.50.300">
    <property type="entry name" value="P-loop containing nucleotide triphosphate hydrolases"/>
    <property type="match status" value="1"/>
</dbReference>
<evidence type="ECO:0000256" key="4">
    <source>
        <dbReference type="ARBA" id="ARBA00011192"/>
    </source>
</evidence>
<feature type="compositionally biased region" description="Polar residues" evidence="11">
    <location>
        <begin position="1"/>
        <end position="14"/>
    </location>
</feature>
<sequence length="656" mass="73553">MAYSETTGSYSSLLNALRPVNGAGPNRKRRKLDHHPELETGESTSPRSSATYTDHDKTENAPVAAKTQDVSKDAIEGGDANEAEDAESEDGDETEDPFDRHFSIPTVKEIQASIAERSRDKQKPNSKMVGTSLRKTWLAAPDTQPSSVVRKLADISLKRRLQHKASELIADLTESESDVAGAIFGYHDVVVGCRTVTNSSRFRDICVLHALNHAFKTRDRVLKNTAKLSQSDDDQQEYRDQGFTRPKVLIMLPTKQSCVRFIDAIVRYSEPEQQENKARFLETFSRDDTEEWSEKPEDFQELFGGNHEEDFRIGLKFTRKTIKYFSGFYNSDIILCSPLGLFRAISSGGSKDEKKAPDAGFLSSIEIAIIDHASALQMQNWQHVESAFSELNGIPKESHGCDYRRVREWYLDGLSKYMQQTIILSAYLTPEINALASSRLHNIAGMIKYVPLYEGSMLDVTNSVPIPVSQTFLRFDSPTASKDSDARFKYFCASIIPQIAKDKGSKGVLVYVPTYADFTRVRNHLTNSLESTSISFGCVSEYTSVKDTARARSHLLSGRNTILLYTERAHHHFRYKIKGVRKVIFYGPPENPIFWNEIVAMLGINRDLIDGSVNGGKGSARAMFSKWDVLKLERIVGTDRVGRLISDGAGDVFDFV</sequence>
<evidence type="ECO:0000313" key="14">
    <source>
        <dbReference type="EMBL" id="KPI41723.1"/>
    </source>
</evidence>
<feature type="compositionally biased region" description="Polar residues" evidence="11">
    <location>
        <begin position="41"/>
        <end position="52"/>
    </location>
</feature>
<name>A0A0N1NZW6_9EURO</name>
<dbReference type="GeneID" id="28741635"/>
<dbReference type="EMBL" id="LFJN01000009">
    <property type="protein sequence ID" value="KPI41723.1"/>
    <property type="molecule type" value="Genomic_DNA"/>
</dbReference>
<dbReference type="InterPro" id="IPR053939">
    <property type="entry name" value="UTP25_C"/>
</dbReference>
<dbReference type="GO" id="GO:0000462">
    <property type="term" value="P:maturation of SSU-rRNA from tricistronic rRNA transcript (SSU-rRNA, 5.8S rRNA, LSU-rRNA)"/>
    <property type="evidence" value="ECO:0007669"/>
    <property type="project" value="TreeGrafter"/>
</dbReference>
<evidence type="ECO:0000256" key="3">
    <source>
        <dbReference type="ARBA" id="ARBA00009223"/>
    </source>
</evidence>
<proteinExistence type="inferred from homology"/>
<comment type="similarity">
    <text evidence="3 10">Belongs to the UTP25 family.</text>
</comment>
<comment type="function">
    <text evidence="1 10">DEAD-box RNA helicase-like protein required for pre-18S rRNA processing, specifically at sites A0, A1, and A2.</text>
</comment>
<dbReference type="Pfam" id="PF22916">
    <property type="entry name" value="UTP25_NTPase-like"/>
    <property type="match status" value="1"/>
</dbReference>
<keyword evidence="15" id="KW-1185">Reference proteome</keyword>
<feature type="compositionally biased region" description="Acidic residues" evidence="11">
    <location>
        <begin position="79"/>
        <end position="96"/>
    </location>
</feature>
<dbReference type="AlphaFoldDB" id="A0A0N1NZW6"/>
<gene>
    <name evidence="14" type="ORF">AB675_9240</name>
</gene>
<evidence type="ECO:0000313" key="15">
    <source>
        <dbReference type="Proteomes" id="UP000038010"/>
    </source>
</evidence>
<keyword evidence="6 10" id="KW-0690">Ribosome biogenesis</keyword>
<dbReference type="STRING" id="1664694.A0A0N1NZW6"/>
<comment type="subcellular location">
    <subcellularLocation>
        <location evidence="2 10">Nucleus</location>
        <location evidence="2 10">Nucleolus</location>
    </subcellularLocation>
</comment>
<protein>
    <recommendedName>
        <fullName evidence="5 10">U3 small nucleolar RNA-associated protein 25</fullName>
        <shortName evidence="10">U3 snoRNA-associated protein 25</shortName>
    </recommendedName>
</protein>
<evidence type="ECO:0000256" key="6">
    <source>
        <dbReference type="ARBA" id="ARBA00022517"/>
    </source>
</evidence>
<dbReference type="InterPro" id="IPR053940">
    <property type="entry name" value="UTP25_NTPase-like"/>
</dbReference>
<evidence type="ECO:0000256" key="5">
    <source>
        <dbReference type="ARBA" id="ARBA00015422"/>
    </source>
</evidence>
<feature type="domain" description="UTP25 NTP hydrolase-like" evidence="13">
    <location>
        <begin position="186"/>
        <end position="446"/>
    </location>
</feature>
<dbReference type="Pfam" id="PF06862">
    <property type="entry name" value="Utp25_C"/>
    <property type="match status" value="1"/>
</dbReference>
<dbReference type="GO" id="GO:0032040">
    <property type="term" value="C:small-subunit processome"/>
    <property type="evidence" value="ECO:0007669"/>
    <property type="project" value="TreeGrafter"/>
</dbReference>
<dbReference type="OrthoDB" id="10264378at2759"/>
<dbReference type="InterPro" id="IPR027417">
    <property type="entry name" value="P-loop_NTPase"/>
</dbReference>
<keyword evidence="7 10" id="KW-0698">rRNA processing</keyword>
<dbReference type="InterPro" id="IPR010678">
    <property type="entry name" value="UTP25"/>
</dbReference>
<evidence type="ECO:0000256" key="1">
    <source>
        <dbReference type="ARBA" id="ARBA00002883"/>
    </source>
</evidence>
<evidence type="ECO:0000256" key="11">
    <source>
        <dbReference type="SAM" id="MobiDB-lite"/>
    </source>
</evidence>
<dbReference type="PANTHER" id="PTHR12933:SF0">
    <property type="entry name" value="U3 SMALL NUCLEOLAR RNA-ASSOCIATED PROTEIN 25 HOMOLOG"/>
    <property type="match status" value="1"/>
</dbReference>
<comment type="caution">
    <text evidence="14">The sequence shown here is derived from an EMBL/GenBank/DDBJ whole genome shotgun (WGS) entry which is preliminary data.</text>
</comment>
<keyword evidence="9 10" id="KW-0687">Ribonucleoprotein</keyword>
<evidence type="ECO:0000259" key="13">
    <source>
        <dbReference type="Pfam" id="PF22916"/>
    </source>
</evidence>
<feature type="domain" description="UTP25 C-terminal" evidence="12">
    <location>
        <begin position="462"/>
        <end position="655"/>
    </location>
</feature>
<dbReference type="VEuPathDB" id="FungiDB:AB675_9240"/>
<evidence type="ECO:0000256" key="8">
    <source>
        <dbReference type="ARBA" id="ARBA00023242"/>
    </source>
</evidence>
<evidence type="ECO:0000256" key="10">
    <source>
        <dbReference type="RuleBase" id="RU365070"/>
    </source>
</evidence>
<comment type="subunit">
    <text evidence="4 10">Component of the ribosomal small subunit (SSU) processome composed of at least 40 protein subunits and snoRNA U3.</text>
</comment>
<dbReference type="PANTHER" id="PTHR12933">
    <property type="entry name" value="ORF PROTEIN-RELATED"/>
    <property type="match status" value="1"/>
</dbReference>